<comment type="caution">
    <text evidence="9">The sequence shown here is derived from an EMBL/GenBank/DDBJ whole genome shotgun (WGS) entry which is preliminary data.</text>
</comment>
<comment type="similarity">
    <text evidence="2">Belongs to the EamA transporter family.</text>
</comment>
<evidence type="ECO:0000313" key="10">
    <source>
        <dbReference type="Proteomes" id="UP000245412"/>
    </source>
</evidence>
<feature type="transmembrane region" description="Helical" evidence="7">
    <location>
        <begin position="178"/>
        <end position="199"/>
    </location>
</feature>
<evidence type="ECO:0000256" key="5">
    <source>
        <dbReference type="ARBA" id="ARBA00022989"/>
    </source>
</evidence>
<dbReference type="Proteomes" id="UP000245412">
    <property type="component" value="Unassembled WGS sequence"/>
</dbReference>
<feature type="transmembrane region" description="Helical" evidence="7">
    <location>
        <begin position="40"/>
        <end position="57"/>
    </location>
</feature>
<comment type="subcellular location">
    <subcellularLocation>
        <location evidence="1">Cell membrane</location>
        <topology evidence="1">Multi-pass membrane protein</topology>
    </subcellularLocation>
</comment>
<proteinExistence type="inferred from homology"/>
<dbReference type="InterPro" id="IPR051258">
    <property type="entry name" value="Diverse_Substrate_Transporter"/>
</dbReference>
<protein>
    <submittedName>
        <fullName evidence="9">Drug/metabolite transporter (DMT)-like permease</fullName>
    </submittedName>
</protein>
<keyword evidence="6 7" id="KW-0472">Membrane</keyword>
<feature type="transmembrane region" description="Helical" evidence="7">
    <location>
        <begin position="123"/>
        <end position="141"/>
    </location>
</feature>
<reference evidence="9 10" key="1">
    <citation type="submission" date="2018-05" db="EMBL/GenBank/DDBJ databases">
        <authorList>
            <person name="Goeker M."/>
            <person name="Huntemann M."/>
            <person name="Clum A."/>
            <person name="Pillay M."/>
            <person name="Palaniappan K."/>
            <person name="Varghese N."/>
            <person name="Mikhailova N."/>
            <person name="Stamatis D."/>
            <person name="Reddy T."/>
            <person name="Daum C."/>
            <person name="Shapiro N."/>
            <person name="Ivanova N."/>
            <person name="Kyrpides N."/>
            <person name="Woyke T."/>
        </authorList>
    </citation>
    <scope>NUCLEOTIDE SEQUENCE [LARGE SCALE GENOMIC DNA]</scope>
    <source>
        <strain evidence="9 10">DSM 26524</strain>
    </source>
</reference>
<keyword evidence="3" id="KW-1003">Cell membrane</keyword>
<dbReference type="PANTHER" id="PTHR42920:SF5">
    <property type="entry name" value="EAMA DOMAIN-CONTAINING PROTEIN"/>
    <property type="match status" value="1"/>
</dbReference>
<feature type="transmembrane region" description="Helical" evidence="7">
    <location>
        <begin position="153"/>
        <end position="171"/>
    </location>
</feature>
<gene>
    <name evidence="9" type="ORF">C7383_10614</name>
</gene>
<feature type="transmembrane region" description="Helical" evidence="7">
    <location>
        <begin position="69"/>
        <end position="86"/>
    </location>
</feature>
<evidence type="ECO:0000256" key="6">
    <source>
        <dbReference type="ARBA" id="ARBA00023136"/>
    </source>
</evidence>
<dbReference type="AlphaFoldDB" id="A0AB73T3R4"/>
<dbReference type="InterPro" id="IPR037185">
    <property type="entry name" value="EmrE-like"/>
</dbReference>
<dbReference type="EMBL" id="QGGY01000006">
    <property type="protein sequence ID" value="PWJ75445.1"/>
    <property type="molecule type" value="Genomic_DNA"/>
</dbReference>
<keyword evidence="5 7" id="KW-1133">Transmembrane helix</keyword>
<keyword evidence="10" id="KW-1185">Reference proteome</keyword>
<evidence type="ECO:0000256" key="2">
    <source>
        <dbReference type="ARBA" id="ARBA00007362"/>
    </source>
</evidence>
<feature type="domain" description="EamA" evidence="8">
    <location>
        <begin position="15"/>
        <end position="140"/>
    </location>
</feature>
<evidence type="ECO:0000259" key="8">
    <source>
        <dbReference type="Pfam" id="PF00892"/>
    </source>
</evidence>
<dbReference type="GO" id="GO:0005886">
    <property type="term" value="C:plasma membrane"/>
    <property type="evidence" value="ECO:0007669"/>
    <property type="project" value="UniProtKB-SubCell"/>
</dbReference>
<sequence>MERQKKINILSRAALFAAALIWGSSFFVVKDTVNTIPPNFLLAVRFTIGCLALALIFRKRLKKLNKEYIWQGAVIGLCLFAAYSSQTIGITDTTPGKNAFLTAVYCVIVPFLFWIVNKTRPDIYNMAAAALCLTGIGLVSLTEGFSIRMGDALTLLGGFFYALHIVMVAKLAKDKDPVLISILQFGFAALAAWVVTLAAEPFPETLTGSTIGAILFLALGCTALALLLQNIGQKYTHPAAASIILSLESVFGVFFSVIFYGEELTVRLAAGFVLIFAAIIISETKLNFLRKEACGR</sequence>
<evidence type="ECO:0000256" key="3">
    <source>
        <dbReference type="ARBA" id="ARBA00022475"/>
    </source>
</evidence>
<feature type="transmembrane region" description="Helical" evidence="7">
    <location>
        <begin position="98"/>
        <end position="116"/>
    </location>
</feature>
<feature type="domain" description="EamA" evidence="8">
    <location>
        <begin position="149"/>
        <end position="281"/>
    </location>
</feature>
<dbReference type="RefSeq" id="WP_109626393.1">
    <property type="nucleotide sequence ID" value="NZ_CABJAT010000006.1"/>
</dbReference>
<dbReference type="SUPFAM" id="SSF103481">
    <property type="entry name" value="Multidrug resistance efflux transporter EmrE"/>
    <property type="match status" value="2"/>
</dbReference>
<evidence type="ECO:0000256" key="1">
    <source>
        <dbReference type="ARBA" id="ARBA00004651"/>
    </source>
</evidence>
<dbReference type="PANTHER" id="PTHR42920">
    <property type="entry name" value="OS03G0707200 PROTEIN-RELATED"/>
    <property type="match status" value="1"/>
</dbReference>
<organism evidence="9 10">
    <name type="scientific">Murimonas intestini</name>
    <dbReference type="NCBI Taxonomy" id="1337051"/>
    <lineage>
        <taxon>Bacteria</taxon>
        <taxon>Bacillati</taxon>
        <taxon>Bacillota</taxon>
        <taxon>Clostridia</taxon>
        <taxon>Lachnospirales</taxon>
        <taxon>Lachnospiraceae</taxon>
        <taxon>Murimonas</taxon>
    </lineage>
</organism>
<name>A0AB73T3R4_9FIRM</name>
<evidence type="ECO:0000256" key="4">
    <source>
        <dbReference type="ARBA" id="ARBA00022692"/>
    </source>
</evidence>
<accession>A0AB73T3R4</accession>
<dbReference type="InterPro" id="IPR000620">
    <property type="entry name" value="EamA_dom"/>
</dbReference>
<feature type="transmembrane region" description="Helical" evidence="7">
    <location>
        <begin position="9"/>
        <end position="28"/>
    </location>
</feature>
<feature type="transmembrane region" description="Helical" evidence="7">
    <location>
        <begin position="264"/>
        <end position="281"/>
    </location>
</feature>
<keyword evidence="4 7" id="KW-0812">Transmembrane</keyword>
<dbReference type="Pfam" id="PF00892">
    <property type="entry name" value="EamA"/>
    <property type="match status" value="2"/>
</dbReference>
<feature type="transmembrane region" description="Helical" evidence="7">
    <location>
        <begin position="205"/>
        <end position="227"/>
    </location>
</feature>
<evidence type="ECO:0000256" key="7">
    <source>
        <dbReference type="SAM" id="Phobius"/>
    </source>
</evidence>
<evidence type="ECO:0000313" key="9">
    <source>
        <dbReference type="EMBL" id="PWJ75445.1"/>
    </source>
</evidence>
<feature type="transmembrane region" description="Helical" evidence="7">
    <location>
        <begin position="239"/>
        <end position="258"/>
    </location>
</feature>